<sequence>MTEQLTENNEKKPQDAECRVELSNDLLQAFVSVLAPEDGGLDITIPVIMQALKDNNVVYGIKLDVIQKIVIQKLYEKKILVAEGVPAQNGKNGEITNRFVFGKKGIPKYNVDGSVNFKELNLIYNVQKDQVLCDIIAPTDGVDGMTVTGQNIASVRGRDARLPLGKNVLVNPQNTEIIAGISGNLVERHNVLEIDDTFVVDGDVDNAIGNIDFVGNVFVKGDVKSGFSVNALGNIKVNGIVEAATVKARGDITILGMNGAGGGRLTAEGNLIASFLENANIEVNGSISANSVMYCKIRCGGNLELKGKNGSMVGGRYVVAKDLTARSIGSPSHIITDITLGSSTTLVSEMDTIFRRLQQLQNDELKLAQIIVFLSSKDKTMLSQDKLKLLDQAVYNKSVITLEKEKLQVKYSVMEEELHQPNVSKIICKGTIYAGTRITMGTSSVQVTEDRDNALVYLSDSEIIFGVA</sequence>
<organism evidence="2 3">
    <name type="scientific">Acetanaerobacterium elongatum</name>
    <dbReference type="NCBI Taxonomy" id="258515"/>
    <lineage>
        <taxon>Bacteria</taxon>
        <taxon>Bacillati</taxon>
        <taxon>Bacillota</taxon>
        <taxon>Clostridia</taxon>
        <taxon>Eubacteriales</taxon>
        <taxon>Oscillospiraceae</taxon>
        <taxon>Acetanaerobacterium</taxon>
    </lineage>
</organism>
<dbReference type="PANTHER" id="PTHR38032">
    <property type="entry name" value="POLYMERASE-RELATED"/>
    <property type="match status" value="1"/>
</dbReference>
<dbReference type="OrthoDB" id="9760122at2"/>
<dbReference type="Pfam" id="PF20250">
    <property type="entry name" value="FapA_N"/>
    <property type="match status" value="1"/>
</dbReference>
<dbReference type="RefSeq" id="WP_092639633.1">
    <property type="nucleotide sequence ID" value="NZ_FNID01000013.1"/>
</dbReference>
<dbReference type="EMBL" id="FNID01000013">
    <property type="protein sequence ID" value="SDN19466.1"/>
    <property type="molecule type" value="Genomic_DNA"/>
</dbReference>
<dbReference type="InterPro" id="IPR005646">
    <property type="entry name" value="FapA"/>
</dbReference>
<evidence type="ECO:0000259" key="1">
    <source>
        <dbReference type="Pfam" id="PF20250"/>
    </source>
</evidence>
<feature type="domain" description="Flagellar Assembly Protein A N-terminal region" evidence="1">
    <location>
        <begin position="19"/>
        <end position="188"/>
    </location>
</feature>
<evidence type="ECO:0000313" key="3">
    <source>
        <dbReference type="Proteomes" id="UP000199182"/>
    </source>
</evidence>
<reference evidence="2 3" key="1">
    <citation type="submission" date="2016-10" db="EMBL/GenBank/DDBJ databases">
        <authorList>
            <person name="de Groot N.N."/>
        </authorList>
    </citation>
    <scope>NUCLEOTIDE SEQUENCE [LARGE SCALE GENOMIC DNA]</scope>
    <source>
        <strain evidence="2 3">CGMCC 1.5012</strain>
    </source>
</reference>
<name>A0A1G9ZFT1_9FIRM</name>
<dbReference type="STRING" id="258515.SAMN05192585_11331"/>
<evidence type="ECO:0000313" key="2">
    <source>
        <dbReference type="EMBL" id="SDN19466.1"/>
    </source>
</evidence>
<accession>A0A1G9ZFT1</accession>
<keyword evidence="3" id="KW-1185">Reference proteome</keyword>
<protein>
    <recommendedName>
        <fullName evidence="1">Flagellar Assembly Protein A N-terminal region domain-containing protein</fullName>
    </recommendedName>
</protein>
<dbReference type="InterPro" id="IPR046865">
    <property type="entry name" value="FapA_b_solenoid"/>
</dbReference>
<dbReference type="InterPro" id="IPR046866">
    <property type="entry name" value="FapA_N"/>
</dbReference>
<dbReference type="Pfam" id="PF03961">
    <property type="entry name" value="FapA"/>
    <property type="match status" value="1"/>
</dbReference>
<proteinExistence type="predicted"/>
<dbReference type="Proteomes" id="UP000199182">
    <property type="component" value="Unassembled WGS sequence"/>
</dbReference>
<dbReference type="AlphaFoldDB" id="A0A1G9ZFT1"/>
<gene>
    <name evidence="2" type="ORF">SAMN05192585_11331</name>
</gene>
<dbReference type="PANTHER" id="PTHR38032:SF1">
    <property type="entry name" value="RNA-BINDING PROTEIN KHPB N-TERMINAL DOMAIN-CONTAINING PROTEIN"/>
    <property type="match status" value="1"/>
</dbReference>